<keyword evidence="3" id="KW-0645">Protease</keyword>
<organism evidence="3 4">
    <name type="scientific">Hoylesella loescheii DSM 19665 = JCM 12249 = ATCC 15930</name>
    <dbReference type="NCBI Taxonomy" id="1122985"/>
    <lineage>
        <taxon>Bacteria</taxon>
        <taxon>Pseudomonadati</taxon>
        <taxon>Bacteroidota</taxon>
        <taxon>Bacteroidia</taxon>
        <taxon>Bacteroidales</taxon>
        <taxon>Prevotellaceae</taxon>
        <taxon>Hoylesella</taxon>
    </lineage>
</organism>
<feature type="signal peptide" evidence="1">
    <location>
        <begin position="1"/>
        <end position="21"/>
    </location>
</feature>
<dbReference type="Pfam" id="PF05547">
    <property type="entry name" value="Peptidase_M6"/>
    <property type="match status" value="1"/>
</dbReference>
<reference evidence="3 4" key="1">
    <citation type="submission" date="2013-08" db="EMBL/GenBank/DDBJ databases">
        <authorList>
            <person name="Weinstock G."/>
            <person name="Sodergren E."/>
            <person name="Wylie T."/>
            <person name="Fulton L."/>
            <person name="Fulton R."/>
            <person name="Fronick C."/>
            <person name="O'Laughlin M."/>
            <person name="Godfrey J."/>
            <person name="Miner T."/>
            <person name="Herter B."/>
            <person name="Appelbaum E."/>
            <person name="Cordes M."/>
            <person name="Lek S."/>
            <person name="Wollam A."/>
            <person name="Pepin K.H."/>
            <person name="Palsikar V.B."/>
            <person name="Mitreva M."/>
            <person name="Wilson R.K."/>
        </authorList>
    </citation>
    <scope>NUCLEOTIDE SEQUENCE [LARGE SCALE GENOMIC DNA]</scope>
    <source>
        <strain evidence="3 4">ATCC 15930</strain>
    </source>
</reference>
<keyword evidence="4" id="KW-1185">Reference proteome</keyword>
<dbReference type="Proteomes" id="UP000027442">
    <property type="component" value="Unassembled WGS sequence"/>
</dbReference>
<keyword evidence="3" id="KW-0482">Metalloprotease</keyword>
<gene>
    <name evidence="3" type="ORF">HMPREF1991_00922</name>
</gene>
<dbReference type="HOGENOM" id="CLU_016256_0_0_10"/>
<keyword evidence="3" id="KW-0378">Hydrolase</keyword>
<dbReference type="PANTHER" id="PTHR41775:SF1">
    <property type="entry name" value="PEPTIDASE M6-LIKE DOMAIN-CONTAINING PROTEIN"/>
    <property type="match status" value="1"/>
</dbReference>
<dbReference type="EMBL" id="JNGW01000035">
    <property type="protein sequence ID" value="KDR52967.1"/>
    <property type="molecule type" value="Genomic_DNA"/>
</dbReference>
<dbReference type="NCBIfam" id="TIGR03296">
    <property type="entry name" value="M6dom_TIGR03296"/>
    <property type="match status" value="1"/>
</dbReference>
<proteinExistence type="predicted"/>
<dbReference type="GO" id="GO:0008237">
    <property type="term" value="F:metallopeptidase activity"/>
    <property type="evidence" value="ECO:0007669"/>
    <property type="project" value="UniProtKB-KW"/>
</dbReference>
<accession>A0A069QJV7</accession>
<dbReference type="InterPro" id="IPR008757">
    <property type="entry name" value="Peptidase_M6-like_domain"/>
</dbReference>
<protein>
    <submittedName>
        <fullName evidence="3">M6 family metalloprotease domain protein</fullName>
    </submittedName>
</protein>
<sequence>MKKTVLILITLLCHLASFASKGWPYPITVSQPDGTQLTIRINGDANFNWVSTLDNVVLKQVGNGYYIANIDANGMLTSSGTLAHDADKRSSAEQSLCKKQDVKAFLTVNTQPERLAATRGFTRGNIPSFFPHTGSPRAIVLLVQFANRPFKVQPRKAFNQYLNSMAPRHQDFGNAENRNTGSVKKYFSDMSGGKFTPQFDLYGPITMSKGAAYYGNGSSSMENYRELVAEACTMMDDSLDFSKYDADNDGNVDLVYVIYAGYGESASSLDSTLWPKAFVCGTDIKKDGKYVRLAGISNELNYRPNSKINSKSGLAINGVGLFCHEFSHCMGLPDFYPTVNSQWTTAGGERDLDAYDNQGMEDWDVMDNGIYMYDGYSPTAYTAWEREKMGWITIETLTKEGKVELKSIDQGGKAYRIKNDNRADGKEYYIVENIQAKGWNYKLPASGMMVSHVEYDPRAFSVFYGGDNSVNNLKKHPRMTIVPADGYLPSSYRKVSNSSAETWPHIKADQYKEQLAGDLYPGKTNVQRLTDAQGLVNYAPWTGGMLNKPIYNIMLKDGIVTFDFLKDQMSTGIQQPEMDMENGNKEKIYTIDGRYVGTNLKALPKGVYIIGKKKVVISK</sequence>
<evidence type="ECO:0000313" key="4">
    <source>
        <dbReference type="Proteomes" id="UP000027442"/>
    </source>
</evidence>
<feature type="chain" id="PRO_5001665420" evidence="1">
    <location>
        <begin position="22"/>
        <end position="619"/>
    </location>
</feature>
<evidence type="ECO:0000259" key="2">
    <source>
        <dbReference type="Pfam" id="PF05547"/>
    </source>
</evidence>
<dbReference type="SUPFAM" id="SSF55486">
    <property type="entry name" value="Metalloproteases ('zincins'), catalytic domain"/>
    <property type="match status" value="1"/>
</dbReference>
<feature type="domain" description="Peptidase M6-like" evidence="2">
    <location>
        <begin position="138"/>
        <end position="343"/>
    </location>
</feature>
<dbReference type="eggNOG" id="COG4412">
    <property type="taxonomic scope" value="Bacteria"/>
</dbReference>
<evidence type="ECO:0000256" key="1">
    <source>
        <dbReference type="SAM" id="SignalP"/>
    </source>
</evidence>
<dbReference type="GO" id="GO:0006508">
    <property type="term" value="P:proteolysis"/>
    <property type="evidence" value="ECO:0007669"/>
    <property type="project" value="UniProtKB-KW"/>
</dbReference>
<dbReference type="PANTHER" id="PTHR41775">
    <property type="entry name" value="SECRETED PROTEIN-RELATED"/>
    <property type="match status" value="1"/>
</dbReference>
<keyword evidence="1" id="KW-0732">Signal</keyword>
<comment type="caution">
    <text evidence="3">The sequence shown here is derived from an EMBL/GenBank/DDBJ whole genome shotgun (WGS) entry which is preliminary data.</text>
</comment>
<evidence type="ECO:0000313" key="3">
    <source>
        <dbReference type="EMBL" id="KDR52967.1"/>
    </source>
</evidence>
<dbReference type="PATRIC" id="fig|1122985.7.peg.954"/>
<name>A0A069QJV7_HOYLO</name>
<dbReference type="RefSeq" id="WP_018966205.1">
    <property type="nucleotide sequence ID" value="NZ_KB899210.1"/>
</dbReference>
<dbReference type="AlphaFoldDB" id="A0A069QJV7"/>